<gene>
    <name evidence="1" type="ORF">ACFODO_07555</name>
</gene>
<accession>A0ABV7BE99</accession>
<organism evidence="1 2">
    <name type="scientific">Acinetobacter sichuanensis</name>
    <dbReference type="NCBI Taxonomy" id="2136183"/>
    <lineage>
        <taxon>Bacteria</taxon>
        <taxon>Pseudomonadati</taxon>
        <taxon>Pseudomonadota</taxon>
        <taxon>Gammaproteobacteria</taxon>
        <taxon>Moraxellales</taxon>
        <taxon>Moraxellaceae</taxon>
        <taxon>Acinetobacter</taxon>
    </lineage>
</organism>
<protein>
    <submittedName>
        <fullName evidence="1">Uncharacterized protein</fullName>
    </submittedName>
</protein>
<evidence type="ECO:0000313" key="2">
    <source>
        <dbReference type="Proteomes" id="UP001595455"/>
    </source>
</evidence>
<sequence>MATTNNHLTLIDQVGGIEKAKAIVDGAPEWASSYCKDSSEYYSVHDDFECCYNLSNLRTAIAQHESNNHQETSHCNNSGNCEKRFNSSEVIKQLESDQITDIRNHISPNTKVVEL</sequence>
<proteinExistence type="predicted"/>
<name>A0ABV7BE99_9GAMM</name>
<keyword evidence="2" id="KW-1185">Reference proteome</keyword>
<dbReference type="RefSeq" id="WP_378227191.1">
    <property type="nucleotide sequence ID" value="NZ_JBHRSF010000016.1"/>
</dbReference>
<comment type="caution">
    <text evidence="1">The sequence shown here is derived from an EMBL/GenBank/DDBJ whole genome shotgun (WGS) entry which is preliminary data.</text>
</comment>
<reference evidence="2" key="1">
    <citation type="journal article" date="2019" name="Int. J. Syst. Evol. Microbiol.">
        <title>The Global Catalogue of Microorganisms (GCM) 10K type strain sequencing project: providing services to taxonomists for standard genome sequencing and annotation.</title>
        <authorList>
            <consortium name="The Broad Institute Genomics Platform"/>
            <consortium name="The Broad Institute Genome Sequencing Center for Infectious Disease"/>
            <person name="Wu L."/>
            <person name="Ma J."/>
        </authorList>
    </citation>
    <scope>NUCLEOTIDE SEQUENCE [LARGE SCALE GENOMIC DNA]</scope>
    <source>
        <strain evidence="2">KCTC 62575</strain>
    </source>
</reference>
<dbReference type="EMBL" id="JBHRSF010000016">
    <property type="protein sequence ID" value="MFC2995128.1"/>
    <property type="molecule type" value="Genomic_DNA"/>
</dbReference>
<evidence type="ECO:0000313" key="1">
    <source>
        <dbReference type="EMBL" id="MFC2995128.1"/>
    </source>
</evidence>
<dbReference type="Proteomes" id="UP001595455">
    <property type="component" value="Unassembled WGS sequence"/>
</dbReference>